<dbReference type="InterPro" id="IPR005202">
    <property type="entry name" value="TF_GRAS"/>
</dbReference>
<gene>
    <name evidence="4" type="ORF">CKAN_00259300</name>
</gene>
<evidence type="ECO:0000256" key="2">
    <source>
        <dbReference type="ARBA" id="ARBA00023163"/>
    </source>
</evidence>
<protein>
    <submittedName>
        <fullName evidence="4">Transcription factor GRAS</fullName>
    </submittedName>
</protein>
<evidence type="ECO:0000313" key="4">
    <source>
        <dbReference type="EMBL" id="RWR74268.1"/>
    </source>
</evidence>
<feature type="region of interest" description="SAW" evidence="3">
    <location>
        <begin position="439"/>
        <end position="509"/>
    </location>
</feature>
<evidence type="ECO:0000256" key="3">
    <source>
        <dbReference type="PROSITE-ProRule" id="PRU01191"/>
    </source>
</evidence>
<organism evidence="4 5">
    <name type="scientific">Cinnamomum micranthum f. kanehirae</name>
    <dbReference type="NCBI Taxonomy" id="337451"/>
    <lineage>
        <taxon>Eukaryota</taxon>
        <taxon>Viridiplantae</taxon>
        <taxon>Streptophyta</taxon>
        <taxon>Embryophyta</taxon>
        <taxon>Tracheophyta</taxon>
        <taxon>Spermatophyta</taxon>
        <taxon>Magnoliopsida</taxon>
        <taxon>Magnoliidae</taxon>
        <taxon>Laurales</taxon>
        <taxon>Lauraceae</taxon>
        <taxon>Cinnamomum</taxon>
    </lineage>
</organism>
<dbReference type="PANTHER" id="PTHR31636">
    <property type="entry name" value="OSJNBA0084A10.13 PROTEIN-RELATED"/>
    <property type="match status" value="1"/>
</dbReference>
<dbReference type="EMBL" id="QPKB01000001">
    <property type="protein sequence ID" value="RWR74268.1"/>
    <property type="molecule type" value="Genomic_DNA"/>
</dbReference>
<proteinExistence type="inferred from homology"/>
<dbReference type="PROSITE" id="PS50985">
    <property type="entry name" value="GRAS"/>
    <property type="match status" value="1"/>
</dbReference>
<accession>A0A443N6Z1</accession>
<keyword evidence="1" id="KW-0805">Transcription regulation</keyword>
<dbReference type="Pfam" id="PF03514">
    <property type="entry name" value="GRAS"/>
    <property type="match status" value="1"/>
</dbReference>
<feature type="short sequence motif" description="VHIID" evidence="3">
    <location>
        <begin position="252"/>
        <end position="256"/>
    </location>
</feature>
<keyword evidence="2" id="KW-0804">Transcription</keyword>
<reference evidence="4 5" key="1">
    <citation type="journal article" date="2019" name="Nat. Plants">
        <title>Stout camphor tree genome fills gaps in understanding of flowering plant genome evolution.</title>
        <authorList>
            <person name="Chaw S.M."/>
            <person name="Liu Y.C."/>
            <person name="Wu Y.W."/>
            <person name="Wang H.Y."/>
            <person name="Lin C.I."/>
            <person name="Wu C.S."/>
            <person name="Ke H.M."/>
            <person name="Chang L.Y."/>
            <person name="Hsu C.Y."/>
            <person name="Yang H.T."/>
            <person name="Sudianto E."/>
            <person name="Hsu M.H."/>
            <person name="Wu K.P."/>
            <person name="Wang L.N."/>
            <person name="Leebens-Mack J.H."/>
            <person name="Tsai I.J."/>
        </authorList>
    </citation>
    <scope>NUCLEOTIDE SEQUENCE [LARGE SCALE GENOMIC DNA]</scope>
    <source>
        <strain evidence="5">cv. Chaw 1501</strain>
        <tissue evidence="4">Young leaves</tissue>
    </source>
</reference>
<comment type="caution">
    <text evidence="4">The sequence shown here is derived from an EMBL/GenBank/DDBJ whole genome shotgun (WGS) entry which is preliminary data.</text>
</comment>
<keyword evidence="5" id="KW-1185">Reference proteome</keyword>
<dbReference type="AlphaFoldDB" id="A0A443N6Z1"/>
<dbReference type="Proteomes" id="UP000283530">
    <property type="component" value="Unassembled WGS sequence"/>
</dbReference>
<dbReference type="OrthoDB" id="764992at2759"/>
<comment type="caution">
    <text evidence="3">Lacks conserved residue(s) required for the propagation of feature annotation.</text>
</comment>
<comment type="similarity">
    <text evidence="3">Belongs to the GRAS family.</text>
</comment>
<evidence type="ECO:0000256" key="1">
    <source>
        <dbReference type="ARBA" id="ARBA00023015"/>
    </source>
</evidence>
<sequence length="511" mass="56858">MKPFVDTAHQLSISKPLSSSYEPTSVLDLRSSPASAAAIPAGVLTDEQPSSFLPIDEWDSMLWDLGEKDDPAPALTNIVPQFETLNPQNLLLLPPFPPPHDPFDPSDLTHSIHPNDLVFHPPMERSDLSQIPSSSASSFDRFQLEQLIQAAECVDSNDLPLAQVILARLNQQLLYPVGKPLQRAAFYFKEALESLLLGQQQHRSKIASSHFETVQKIVAYKAFSDLSPIFQFANFTANQAILEAVDDRLRFVHVIDFDIGLGGQWPSFMQEIAMKCRGPGRVPAAYLRITAIIAEESMETRLAGDILCSFARELGIRFQIDFVELAGFETLGLSSIRFVEGEAVVVNLSPWIFRQIGGAGTAGFFRLLRRISPRIAVFVDGECRRDGTGVPSFLRNFIDGLEFYSVLLESLDAAAEIGGAAEQVRRIERFLLRPRIFRSVEAAVNRMVPSRELLAGSGMVPVPLSEATESQAECLRRRVPLREFHVEKRHASLMLCWQGRELVATSAWRCS</sequence>
<name>A0A443N6Z1_9MAGN</name>
<dbReference type="STRING" id="337451.A0A443N6Z1"/>
<feature type="region of interest" description="Leucine repeat I (LRI)" evidence="3">
    <location>
        <begin position="141"/>
        <end position="201"/>
    </location>
</feature>
<feature type="region of interest" description="Leucine repeat II (LRII)" evidence="3">
    <location>
        <begin position="302"/>
        <end position="334"/>
    </location>
</feature>
<evidence type="ECO:0000313" key="5">
    <source>
        <dbReference type="Proteomes" id="UP000283530"/>
    </source>
</evidence>